<dbReference type="PANTHER" id="PTHR42760">
    <property type="entry name" value="SHORT-CHAIN DEHYDROGENASES/REDUCTASES FAMILY MEMBER"/>
    <property type="match status" value="1"/>
</dbReference>
<keyword evidence="2" id="KW-0560">Oxidoreductase</keyword>
<dbReference type="AlphaFoldDB" id="B0T982"/>
<dbReference type="PRINTS" id="PR00081">
    <property type="entry name" value="GDHRDH"/>
</dbReference>
<reference evidence="3" key="1">
    <citation type="submission" date="2008-01" db="EMBL/GenBank/DDBJ databases">
        <title>Complete sequence of plasmid1 pCAUL01 of Caulobacter sp. K31.</title>
        <authorList>
            <consortium name="US DOE Joint Genome Institute"/>
            <person name="Copeland A."/>
            <person name="Lucas S."/>
            <person name="Lapidus A."/>
            <person name="Barry K."/>
            <person name="Glavina del Rio T."/>
            <person name="Dalin E."/>
            <person name="Tice H."/>
            <person name="Pitluck S."/>
            <person name="Bruce D."/>
            <person name="Goodwin L."/>
            <person name="Thompson L.S."/>
            <person name="Brettin T."/>
            <person name="Detter J.C."/>
            <person name="Han C."/>
            <person name="Schmutz J."/>
            <person name="Larimer F."/>
            <person name="Land M."/>
            <person name="Hauser L."/>
            <person name="Kyrpides N."/>
            <person name="Kim E."/>
            <person name="Stephens C."/>
            <person name="Richardson P."/>
        </authorList>
    </citation>
    <scope>NUCLEOTIDE SEQUENCE [LARGE SCALE GENOMIC DNA]</scope>
    <source>
        <plasmid evidence="3">K31</plasmid>
        <plasmid evidence="3">pCAUL01</plasmid>
    </source>
</reference>
<dbReference type="Pfam" id="PF13561">
    <property type="entry name" value="adh_short_C2"/>
    <property type="match status" value="1"/>
</dbReference>
<comment type="similarity">
    <text evidence="1">Belongs to the short-chain dehydrogenases/reductases (SDR) family.</text>
</comment>
<dbReference type="GO" id="GO:0016616">
    <property type="term" value="F:oxidoreductase activity, acting on the CH-OH group of donors, NAD or NADP as acceptor"/>
    <property type="evidence" value="ECO:0007669"/>
    <property type="project" value="TreeGrafter"/>
</dbReference>
<name>B0T982_CAUSK</name>
<evidence type="ECO:0000256" key="1">
    <source>
        <dbReference type="ARBA" id="ARBA00006484"/>
    </source>
</evidence>
<dbReference type="KEGG" id="cak:Caul_5137"/>
<dbReference type="HOGENOM" id="CLU_010194_1_1_5"/>
<dbReference type="SUPFAM" id="SSF51735">
    <property type="entry name" value="NAD(P)-binding Rossmann-fold domains"/>
    <property type="match status" value="1"/>
</dbReference>
<proteinExistence type="inferred from homology"/>
<dbReference type="InterPro" id="IPR036291">
    <property type="entry name" value="NAD(P)-bd_dom_sf"/>
</dbReference>
<protein>
    <submittedName>
        <fullName evidence="3">Short-chain dehydrogenase/reductase SDR</fullName>
    </submittedName>
</protein>
<geneLocation type="plasmid" evidence="3">
    <name>pCAUL01</name>
</geneLocation>
<dbReference type="PANTHER" id="PTHR42760:SF133">
    <property type="entry name" value="3-OXOACYL-[ACYL-CARRIER-PROTEIN] REDUCTASE"/>
    <property type="match status" value="1"/>
</dbReference>
<dbReference type="EMBL" id="CP000928">
    <property type="protein sequence ID" value="ABZ74257.1"/>
    <property type="molecule type" value="Genomic_DNA"/>
</dbReference>
<keyword evidence="3" id="KW-0614">Plasmid</keyword>
<dbReference type="OrthoDB" id="286404at2"/>
<dbReference type="Gene3D" id="3.40.50.720">
    <property type="entry name" value="NAD(P)-binding Rossmann-like Domain"/>
    <property type="match status" value="1"/>
</dbReference>
<organism evidence="3">
    <name type="scientific">Caulobacter sp. (strain K31)</name>
    <dbReference type="NCBI Taxonomy" id="366602"/>
    <lineage>
        <taxon>Bacteria</taxon>
        <taxon>Pseudomonadati</taxon>
        <taxon>Pseudomonadota</taxon>
        <taxon>Alphaproteobacteria</taxon>
        <taxon>Caulobacterales</taxon>
        <taxon>Caulobacteraceae</taxon>
        <taxon>Caulobacter</taxon>
    </lineage>
</organism>
<gene>
    <name evidence="3" type="ordered locus">Caul_5137</name>
</gene>
<evidence type="ECO:0000256" key="2">
    <source>
        <dbReference type="ARBA" id="ARBA00023002"/>
    </source>
</evidence>
<sequence>MAANLTGKTALIAHGAAGLGAHVAFGLAALGANVAVSHAGQTSAAALLERRIAALGARLHVFEIDTARPGYADRLVAEVQETQGGLDIVVADATVLATPSHPQGVVPLRPADTSAAVSIARAAAPALARRGRLILVGSLLHDTEAAGASAMPALDRLARELAKAVASRDATVNLVAAGPMDVDLTEGLRADAHAALAHQCFPRLGRVEEIVAPILFLATPAASYITGATLRADGGRL</sequence>
<evidence type="ECO:0000313" key="3">
    <source>
        <dbReference type="EMBL" id="ABZ74257.1"/>
    </source>
</evidence>
<dbReference type="InterPro" id="IPR002347">
    <property type="entry name" value="SDR_fam"/>
</dbReference>
<accession>B0T982</accession>